<evidence type="ECO:0000313" key="2">
    <source>
        <dbReference type="EMBL" id="CDF36319.1"/>
    </source>
</evidence>
<feature type="compositionally biased region" description="Basic and acidic residues" evidence="1">
    <location>
        <begin position="61"/>
        <end position="71"/>
    </location>
</feature>
<feature type="compositionally biased region" description="Basic and acidic residues" evidence="1">
    <location>
        <begin position="80"/>
        <end position="104"/>
    </location>
</feature>
<evidence type="ECO:0000256" key="1">
    <source>
        <dbReference type="SAM" id="MobiDB-lite"/>
    </source>
</evidence>
<sequence length="141" mass="15651">MASAADHVPEEPVDKMGDEEGAGTSVAVAGEGQLKEELKWKPATPVITRNASVPIWTRMATETDVRPEKPNPKSKWSRSKSREHEREQSRRRSRVGESHDESRRKPSTQGISLGVQKTRDAIAKVKAKKITRADLDKPLSS</sequence>
<feature type="region of interest" description="Disordered" evidence="1">
    <location>
        <begin position="1"/>
        <end position="37"/>
    </location>
</feature>
<protein>
    <submittedName>
        <fullName evidence="2">Uncharacterized protein</fullName>
    </submittedName>
</protein>
<dbReference type="Proteomes" id="UP000012073">
    <property type="component" value="Unassembled WGS sequence"/>
</dbReference>
<name>R7QE06_CHOCR</name>
<gene>
    <name evidence="2" type="ORF">CHC_T00004727001</name>
</gene>
<feature type="compositionally biased region" description="Basic and acidic residues" evidence="1">
    <location>
        <begin position="7"/>
        <end position="18"/>
    </location>
</feature>
<dbReference type="AlphaFoldDB" id="R7QE06"/>
<accession>R7QE06</accession>
<dbReference type="RefSeq" id="XP_005716138.1">
    <property type="nucleotide sequence ID" value="XM_005716081.1"/>
</dbReference>
<dbReference type="KEGG" id="ccp:CHC_T00004727001"/>
<dbReference type="Gramene" id="CDF36319">
    <property type="protein sequence ID" value="CDF36319"/>
    <property type="gene ID" value="CHC_T00004727001"/>
</dbReference>
<reference evidence="3" key="1">
    <citation type="journal article" date="2013" name="Proc. Natl. Acad. Sci. U.S.A.">
        <title>Genome structure and metabolic features in the red seaweed Chondrus crispus shed light on evolution of the Archaeplastida.</title>
        <authorList>
            <person name="Collen J."/>
            <person name="Porcel B."/>
            <person name="Carre W."/>
            <person name="Ball S.G."/>
            <person name="Chaparro C."/>
            <person name="Tonon T."/>
            <person name="Barbeyron T."/>
            <person name="Michel G."/>
            <person name="Noel B."/>
            <person name="Valentin K."/>
            <person name="Elias M."/>
            <person name="Artiguenave F."/>
            <person name="Arun A."/>
            <person name="Aury J.M."/>
            <person name="Barbosa-Neto J.F."/>
            <person name="Bothwell J.H."/>
            <person name="Bouget F.Y."/>
            <person name="Brillet L."/>
            <person name="Cabello-Hurtado F."/>
            <person name="Capella-Gutierrez S."/>
            <person name="Charrier B."/>
            <person name="Cladiere L."/>
            <person name="Cock J.M."/>
            <person name="Coelho S.M."/>
            <person name="Colleoni C."/>
            <person name="Czjzek M."/>
            <person name="Da Silva C."/>
            <person name="Delage L."/>
            <person name="Denoeud F."/>
            <person name="Deschamps P."/>
            <person name="Dittami S.M."/>
            <person name="Gabaldon T."/>
            <person name="Gachon C.M."/>
            <person name="Groisillier A."/>
            <person name="Herve C."/>
            <person name="Jabbari K."/>
            <person name="Katinka M."/>
            <person name="Kloareg B."/>
            <person name="Kowalczyk N."/>
            <person name="Labadie K."/>
            <person name="Leblanc C."/>
            <person name="Lopez P.J."/>
            <person name="McLachlan D.H."/>
            <person name="Meslet-Cladiere L."/>
            <person name="Moustafa A."/>
            <person name="Nehr Z."/>
            <person name="Nyvall Collen P."/>
            <person name="Panaud O."/>
            <person name="Partensky F."/>
            <person name="Poulain J."/>
            <person name="Rensing S.A."/>
            <person name="Rousvoal S."/>
            <person name="Samson G."/>
            <person name="Symeonidi A."/>
            <person name="Weissenbach J."/>
            <person name="Zambounis A."/>
            <person name="Wincker P."/>
            <person name="Boyen C."/>
        </authorList>
    </citation>
    <scope>NUCLEOTIDE SEQUENCE [LARGE SCALE GENOMIC DNA]</scope>
    <source>
        <strain evidence="3">cv. Stackhouse</strain>
    </source>
</reference>
<organism evidence="2 3">
    <name type="scientific">Chondrus crispus</name>
    <name type="common">Carrageen Irish moss</name>
    <name type="synonym">Polymorpha crispa</name>
    <dbReference type="NCBI Taxonomy" id="2769"/>
    <lineage>
        <taxon>Eukaryota</taxon>
        <taxon>Rhodophyta</taxon>
        <taxon>Florideophyceae</taxon>
        <taxon>Rhodymeniophycidae</taxon>
        <taxon>Gigartinales</taxon>
        <taxon>Gigartinaceae</taxon>
        <taxon>Chondrus</taxon>
    </lineage>
</organism>
<feature type="region of interest" description="Disordered" evidence="1">
    <location>
        <begin position="53"/>
        <end position="118"/>
    </location>
</feature>
<dbReference type="EMBL" id="HG001771">
    <property type="protein sequence ID" value="CDF36319.1"/>
    <property type="molecule type" value="Genomic_DNA"/>
</dbReference>
<evidence type="ECO:0000313" key="3">
    <source>
        <dbReference type="Proteomes" id="UP000012073"/>
    </source>
</evidence>
<dbReference type="GeneID" id="17323852"/>
<dbReference type="OrthoDB" id="9428at2763"/>
<keyword evidence="3" id="KW-1185">Reference proteome</keyword>
<proteinExistence type="predicted"/>
<dbReference type="STRING" id="2769.R7QE06"/>